<gene>
    <name evidence="10" type="ORF">EZV62_007232</name>
</gene>
<dbReference type="PANTHER" id="PTHR24186:SF50">
    <property type="entry name" value="ANKYRIN REPEAT-CONTAINING PROTEIN ITN1-LIKE ISOFORM X1"/>
    <property type="match status" value="1"/>
</dbReference>
<name>A0A5C7I9V3_9ROSI</name>
<keyword evidence="6 8" id="KW-0472">Membrane</keyword>
<evidence type="ECO:0000256" key="2">
    <source>
        <dbReference type="ARBA" id="ARBA00022692"/>
    </source>
</evidence>
<dbReference type="InterPro" id="IPR026961">
    <property type="entry name" value="PGG_dom"/>
</dbReference>
<feature type="domain" description="PGG" evidence="9">
    <location>
        <begin position="204"/>
        <end position="260"/>
    </location>
</feature>
<organism evidence="10 11">
    <name type="scientific">Acer yangbiense</name>
    <dbReference type="NCBI Taxonomy" id="1000413"/>
    <lineage>
        <taxon>Eukaryota</taxon>
        <taxon>Viridiplantae</taxon>
        <taxon>Streptophyta</taxon>
        <taxon>Embryophyta</taxon>
        <taxon>Tracheophyta</taxon>
        <taxon>Spermatophyta</taxon>
        <taxon>Magnoliopsida</taxon>
        <taxon>eudicotyledons</taxon>
        <taxon>Gunneridae</taxon>
        <taxon>Pentapetalae</taxon>
        <taxon>rosids</taxon>
        <taxon>malvids</taxon>
        <taxon>Sapindales</taxon>
        <taxon>Sapindaceae</taxon>
        <taxon>Hippocastanoideae</taxon>
        <taxon>Acereae</taxon>
        <taxon>Acer</taxon>
    </lineage>
</organism>
<evidence type="ECO:0000313" key="11">
    <source>
        <dbReference type="Proteomes" id="UP000323000"/>
    </source>
</evidence>
<dbReference type="Pfam" id="PF13962">
    <property type="entry name" value="PGG"/>
    <property type="match status" value="1"/>
</dbReference>
<evidence type="ECO:0000256" key="3">
    <source>
        <dbReference type="ARBA" id="ARBA00022737"/>
    </source>
</evidence>
<evidence type="ECO:0000256" key="5">
    <source>
        <dbReference type="ARBA" id="ARBA00023043"/>
    </source>
</evidence>
<comment type="caution">
    <text evidence="10">The sequence shown here is derived from an EMBL/GenBank/DDBJ whole genome shotgun (WGS) entry which is preliminary data.</text>
</comment>
<evidence type="ECO:0000256" key="1">
    <source>
        <dbReference type="ARBA" id="ARBA00004141"/>
    </source>
</evidence>
<dbReference type="Gene3D" id="1.25.40.20">
    <property type="entry name" value="Ankyrin repeat-containing domain"/>
    <property type="match status" value="1"/>
</dbReference>
<evidence type="ECO:0000313" key="10">
    <source>
        <dbReference type="EMBL" id="TXG65957.1"/>
    </source>
</evidence>
<dbReference type="EMBL" id="VAHF01000003">
    <property type="protein sequence ID" value="TXG65957.1"/>
    <property type="molecule type" value="Genomic_DNA"/>
</dbReference>
<dbReference type="SUPFAM" id="SSF48403">
    <property type="entry name" value="Ankyrin repeat"/>
    <property type="match status" value="1"/>
</dbReference>
<keyword evidence="4 8" id="KW-1133">Transmembrane helix</keyword>
<sequence>MPHPPSSSNGGVTNRASLVPSPSHGESSQPPLRSRRRYNKKNIGEKEKFDKRDQYGWTPLHYVAYHYNSMETLLECDISATYIGDNRKMMPFHIAISRGYIPDEIISRCPDCYEFVDERGWNDVDGNTPLHFLVTFRPDLLWRIRDMDEDIKLDLDLVNNQNMSVHEVIMKSGSSQLEESVGPYRYGVVSVNKKRPEVNVELKKEMEKAKESHLIVAALIATVTFTGAFTLPGGVIQDGDKEGTAILRGTSSSETSAFLMLYGAGSTMMVMGAMVIAFVTSTYAVYDEELEAELLKI</sequence>
<keyword evidence="2 8" id="KW-0812">Transmembrane</keyword>
<feature type="region of interest" description="Disordered" evidence="7">
    <location>
        <begin position="1"/>
        <end position="45"/>
    </location>
</feature>
<reference evidence="11" key="1">
    <citation type="journal article" date="2019" name="Gigascience">
        <title>De novo genome assembly of the endangered Acer yangbiense, a plant species with extremely small populations endemic to Yunnan Province, China.</title>
        <authorList>
            <person name="Yang J."/>
            <person name="Wariss H.M."/>
            <person name="Tao L."/>
            <person name="Zhang R."/>
            <person name="Yun Q."/>
            <person name="Hollingsworth P."/>
            <person name="Dao Z."/>
            <person name="Luo G."/>
            <person name="Guo H."/>
            <person name="Ma Y."/>
            <person name="Sun W."/>
        </authorList>
    </citation>
    <scope>NUCLEOTIDE SEQUENCE [LARGE SCALE GENOMIC DNA]</scope>
    <source>
        <strain evidence="11">cv. Malutang</strain>
    </source>
</reference>
<dbReference type="Proteomes" id="UP000323000">
    <property type="component" value="Chromosome 3"/>
</dbReference>
<dbReference type="PANTHER" id="PTHR24186">
    <property type="entry name" value="PROTEIN PHOSPHATASE 1 REGULATORY SUBUNIT"/>
    <property type="match status" value="1"/>
</dbReference>
<protein>
    <recommendedName>
        <fullName evidence="9">PGG domain-containing protein</fullName>
    </recommendedName>
</protein>
<evidence type="ECO:0000256" key="6">
    <source>
        <dbReference type="ARBA" id="ARBA00023136"/>
    </source>
</evidence>
<dbReference type="Pfam" id="PF00023">
    <property type="entry name" value="Ank"/>
    <property type="match status" value="1"/>
</dbReference>
<dbReference type="AlphaFoldDB" id="A0A5C7I9V3"/>
<evidence type="ECO:0000256" key="4">
    <source>
        <dbReference type="ARBA" id="ARBA00022989"/>
    </source>
</evidence>
<dbReference type="OrthoDB" id="10040922at2759"/>
<keyword evidence="3" id="KW-0677">Repeat</keyword>
<dbReference type="GO" id="GO:0005886">
    <property type="term" value="C:plasma membrane"/>
    <property type="evidence" value="ECO:0007669"/>
    <property type="project" value="TreeGrafter"/>
</dbReference>
<keyword evidence="11" id="KW-1185">Reference proteome</keyword>
<proteinExistence type="predicted"/>
<dbReference type="InterPro" id="IPR002110">
    <property type="entry name" value="Ankyrin_rpt"/>
</dbReference>
<feature type="compositionally biased region" description="Polar residues" evidence="7">
    <location>
        <begin position="1"/>
        <end position="16"/>
    </location>
</feature>
<evidence type="ECO:0000259" key="9">
    <source>
        <dbReference type="Pfam" id="PF13962"/>
    </source>
</evidence>
<keyword evidence="5" id="KW-0040">ANK repeat</keyword>
<evidence type="ECO:0000256" key="7">
    <source>
        <dbReference type="SAM" id="MobiDB-lite"/>
    </source>
</evidence>
<evidence type="ECO:0000256" key="8">
    <source>
        <dbReference type="SAM" id="Phobius"/>
    </source>
</evidence>
<feature type="transmembrane region" description="Helical" evidence="8">
    <location>
        <begin position="256"/>
        <end position="286"/>
    </location>
</feature>
<accession>A0A5C7I9V3</accession>
<dbReference type="InterPro" id="IPR036770">
    <property type="entry name" value="Ankyrin_rpt-contain_sf"/>
</dbReference>
<feature type="transmembrane region" description="Helical" evidence="8">
    <location>
        <begin position="214"/>
        <end position="236"/>
    </location>
</feature>
<comment type="subcellular location">
    <subcellularLocation>
        <location evidence="1">Membrane</location>
        <topology evidence="1">Multi-pass membrane protein</topology>
    </subcellularLocation>
</comment>